<dbReference type="Proteomes" id="UP001597218">
    <property type="component" value="Unassembled WGS sequence"/>
</dbReference>
<dbReference type="InterPro" id="IPR010461">
    <property type="entry name" value="ComK"/>
</dbReference>
<evidence type="ECO:0000313" key="1">
    <source>
        <dbReference type="EMBL" id="MFD1929210.1"/>
    </source>
</evidence>
<sequence length="174" mass="20008">MTYCDSLILEYGATVLLPIYEKGILFTMIRISTKERIVELGPTKLIDHNLKYYGSSLRGAGDGARMILGRGNMYPVLFNEKEPQCWFPSKSPQKEDCIWFALHQIKDYIEVSKQETKVTFRDGSSFIIDISKASFDSRVSKAYKLIGRRVYRTHATQNQMAVAETNESYNTRRT</sequence>
<comment type="caution">
    <text evidence="1">The sequence shown here is derived from an EMBL/GenBank/DDBJ whole genome shotgun (WGS) entry which is preliminary data.</text>
</comment>
<dbReference type="Pfam" id="PF06338">
    <property type="entry name" value="ComK"/>
    <property type="match status" value="1"/>
</dbReference>
<accession>A0ABW4SI73</accession>
<gene>
    <name evidence="1" type="ORF">ACFSFY_14300</name>
</gene>
<reference evidence="2" key="1">
    <citation type="journal article" date="2019" name="Int. J. Syst. Evol. Microbiol.">
        <title>The Global Catalogue of Microorganisms (GCM) 10K type strain sequencing project: providing services to taxonomists for standard genome sequencing and annotation.</title>
        <authorList>
            <consortium name="The Broad Institute Genomics Platform"/>
            <consortium name="The Broad Institute Genome Sequencing Center for Infectious Disease"/>
            <person name="Wu L."/>
            <person name="Ma J."/>
        </authorList>
    </citation>
    <scope>NUCLEOTIDE SEQUENCE [LARGE SCALE GENOMIC DNA]</scope>
    <source>
        <strain evidence="2">CGMCC 4.7177</strain>
    </source>
</reference>
<dbReference type="EMBL" id="JBHUGI010000034">
    <property type="protein sequence ID" value="MFD1929210.1"/>
    <property type="molecule type" value="Genomic_DNA"/>
</dbReference>
<organism evidence="1 2">
    <name type="scientific">Sporosarcina siberiensis</name>
    <dbReference type="NCBI Taxonomy" id="1365606"/>
    <lineage>
        <taxon>Bacteria</taxon>
        <taxon>Bacillati</taxon>
        <taxon>Bacillota</taxon>
        <taxon>Bacilli</taxon>
        <taxon>Bacillales</taxon>
        <taxon>Caryophanaceae</taxon>
        <taxon>Sporosarcina</taxon>
    </lineage>
</organism>
<evidence type="ECO:0000313" key="2">
    <source>
        <dbReference type="Proteomes" id="UP001597218"/>
    </source>
</evidence>
<dbReference type="RefSeq" id="WP_381539166.1">
    <property type="nucleotide sequence ID" value="NZ_JBHUGI010000034.1"/>
</dbReference>
<name>A0ABW4SI73_9BACL</name>
<protein>
    <submittedName>
        <fullName evidence="1">Competence protein ComK</fullName>
    </submittedName>
</protein>
<keyword evidence="2" id="KW-1185">Reference proteome</keyword>
<proteinExistence type="predicted"/>